<dbReference type="OrthoDB" id="338531at2759"/>
<dbReference type="InterPro" id="IPR052406">
    <property type="entry name" value="Chromatin_Remodeling_Comp"/>
</dbReference>
<dbReference type="PANTHER" id="PTHR22970:SF14">
    <property type="entry name" value="AT-RICH INTERACTIVE DOMAIN-CONTAINING PROTEIN 2"/>
    <property type="match status" value="1"/>
</dbReference>
<evidence type="ECO:0000256" key="4">
    <source>
        <dbReference type="SAM" id="MobiDB-lite"/>
    </source>
</evidence>
<evidence type="ECO:0000256" key="3">
    <source>
        <dbReference type="ARBA" id="ARBA00023242"/>
    </source>
</evidence>
<feature type="region of interest" description="Disordered" evidence="4">
    <location>
        <begin position="50"/>
        <end position="79"/>
    </location>
</feature>
<evidence type="ECO:0000256" key="1">
    <source>
        <dbReference type="ARBA" id="ARBA00023015"/>
    </source>
</evidence>
<evidence type="ECO:0000256" key="2">
    <source>
        <dbReference type="ARBA" id="ARBA00023163"/>
    </source>
</evidence>
<sequence>SLRKLFTYYYNKVRQHPLNTFWGDVLESEEFLDLTNEDSFIKSKETAVKPCNSISDSSDDTKNVNDPVENTPLQKTEPSTENCIASTSKSTEAEVVITSDCDVVVNSDSDSSSQEQGFKDKFRQDTSDKELFNLGRTLGTQDYVGQRVLQIATILRNLSFIDENITLLAKNETFIRFLILCSSARWGHLHNLGLDMLGNIASEYLIKDLQTDRLSACLIRLITEGLLNEDRTFCIASLDALNKLSQIEANEDVLARSLDPCVYQRVCSFLTLHDVMLL</sequence>
<feature type="non-terminal residue" evidence="5">
    <location>
        <position position="1"/>
    </location>
</feature>
<name>A0A8K0FXH2_IGNLU</name>
<gene>
    <name evidence="5" type="ORF">ILUMI_22260</name>
</gene>
<evidence type="ECO:0000313" key="6">
    <source>
        <dbReference type="Proteomes" id="UP000801492"/>
    </source>
</evidence>
<dbReference type="EMBL" id="VTPC01090255">
    <property type="protein sequence ID" value="KAF2883920.1"/>
    <property type="molecule type" value="Genomic_DNA"/>
</dbReference>
<dbReference type="AlphaFoldDB" id="A0A8K0FXH2"/>
<dbReference type="PANTHER" id="PTHR22970">
    <property type="entry name" value="AT-RICH INTERACTIVE DOMAIN-CONTAINING PROTEIN 2"/>
    <property type="match status" value="1"/>
</dbReference>
<keyword evidence="6" id="KW-1185">Reference proteome</keyword>
<keyword evidence="3" id="KW-0539">Nucleus</keyword>
<reference evidence="5" key="1">
    <citation type="submission" date="2019-08" db="EMBL/GenBank/DDBJ databases">
        <title>The genome of the North American firefly Photinus pyralis.</title>
        <authorList>
            <consortium name="Photinus pyralis genome working group"/>
            <person name="Fallon T.R."/>
            <person name="Sander Lower S.E."/>
            <person name="Weng J.-K."/>
        </authorList>
    </citation>
    <scope>NUCLEOTIDE SEQUENCE</scope>
    <source>
        <strain evidence="5">TRF0915ILg1</strain>
        <tissue evidence="5">Whole body</tissue>
    </source>
</reference>
<evidence type="ECO:0000313" key="5">
    <source>
        <dbReference type="EMBL" id="KAF2883920.1"/>
    </source>
</evidence>
<proteinExistence type="predicted"/>
<feature type="non-terminal residue" evidence="5">
    <location>
        <position position="278"/>
    </location>
</feature>
<protein>
    <submittedName>
        <fullName evidence="5">Uncharacterized protein</fullName>
    </submittedName>
</protein>
<accession>A0A8K0FXH2</accession>
<organism evidence="5 6">
    <name type="scientific">Ignelater luminosus</name>
    <name type="common">Cucubano</name>
    <name type="synonym">Pyrophorus luminosus</name>
    <dbReference type="NCBI Taxonomy" id="2038154"/>
    <lineage>
        <taxon>Eukaryota</taxon>
        <taxon>Metazoa</taxon>
        <taxon>Ecdysozoa</taxon>
        <taxon>Arthropoda</taxon>
        <taxon>Hexapoda</taxon>
        <taxon>Insecta</taxon>
        <taxon>Pterygota</taxon>
        <taxon>Neoptera</taxon>
        <taxon>Endopterygota</taxon>
        <taxon>Coleoptera</taxon>
        <taxon>Polyphaga</taxon>
        <taxon>Elateriformia</taxon>
        <taxon>Elateroidea</taxon>
        <taxon>Elateridae</taxon>
        <taxon>Agrypninae</taxon>
        <taxon>Pyrophorini</taxon>
        <taxon>Ignelater</taxon>
    </lineage>
</organism>
<dbReference type="Proteomes" id="UP000801492">
    <property type="component" value="Unassembled WGS sequence"/>
</dbReference>
<keyword evidence="1" id="KW-0805">Transcription regulation</keyword>
<comment type="caution">
    <text evidence="5">The sequence shown here is derived from an EMBL/GenBank/DDBJ whole genome shotgun (WGS) entry which is preliminary data.</text>
</comment>
<keyword evidence="2" id="KW-0804">Transcription</keyword>